<evidence type="ECO:0000259" key="2">
    <source>
        <dbReference type="PROSITE" id="PS50110"/>
    </source>
</evidence>
<dbReference type="Proteomes" id="UP000032233">
    <property type="component" value="Unassembled WGS sequence"/>
</dbReference>
<dbReference type="AlphaFoldDB" id="A0A0D2J637"/>
<protein>
    <submittedName>
        <fullName evidence="3">Chemotaxis protein CheY</fullName>
    </submittedName>
</protein>
<dbReference type="STRING" id="1429043.X474_11095"/>
<proteinExistence type="predicted"/>
<evidence type="ECO:0000313" key="3">
    <source>
        <dbReference type="EMBL" id="KIX13589.1"/>
    </source>
</evidence>
<sequence>MNKTILVVDDSTTLRMSVEMTLKPAGFTVIHATNGQEGLDRLDEMTQKDQSPDMIISDVNMPIMDGIEFITKVKQTSFRFLPILVLTTEREDSMKIKGKKAGASGWLVKPFKPETLLQVVRKFTRSL</sequence>
<dbReference type="SUPFAM" id="SSF52172">
    <property type="entry name" value="CheY-like"/>
    <property type="match status" value="1"/>
</dbReference>
<dbReference type="InParanoid" id="A0A0D2J637"/>
<comment type="caution">
    <text evidence="3">The sequence shown here is derived from an EMBL/GenBank/DDBJ whole genome shotgun (WGS) entry which is preliminary data.</text>
</comment>
<dbReference type="SMART" id="SM00448">
    <property type="entry name" value="REC"/>
    <property type="match status" value="1"/>
</dbReference>
<gene>
    <name evidence="3" type="ORF">X474_11095</name>
</gene>
<dbReference type="EMBL" id="AZAC01000014">
    <property type="protein sequence ID" value="KIX13589.1"/>
    <property type="molecule type" value="Genomic_DNA"/>
</dbReference>
<name>A0A0D2J637_9BACT</name>
<organism evidence="3 4">
    <name type="scientific">Dethiosulfatarculus sandiegensis</name>
    <dbReference type="NCBI Taxonomy" id="1429043"/>
    <lineage>
        <taxon>Bacteria</taxon>
        <taxon>Pseudomonadati</taxon>
        <taxon>Thermodesulfobacteriota</taxon>
        <taxon>Desulfarculia</taxon>
        <taxon>Desulfarculales</taxon>
        <taxon>Desulfarculaceae</taxon>
        <taxon>Dethiosulfatarculus</taxon>
    </lineage>
</organism>
<dbReference type="GO" id="GO:0000160">
    <property type="term" value="P:phosphorelay signal transduction system"/>
    <property type="evidence" value="ECO:0007669"/>
    <property type="project" value="InterPro"/>
</dbReference>
<evidence type="ECO:0000256" key="1">
    <source>
        <dbReference type="PROSITE-ProRule" id="PRU00169"/>
    </source>
</evidence>
<dbReference type="OrthoDB" id="9786548at2"/>
<feature type="modified residue" description="4-aspartylphosphate" evidence="1">
    <location>
        <position position="58"/>
    </location>
</feature>
<feature type="domain" description="Response regulatory" evidence="2">
    <location>
        <begin position="4"/>
        <end position="124"/>
    </location>
</feature>
<dbReference type="PATRIC" id="fig|1429043.3.peg.2361"/>
<dbReference type="PANTHER" id="PTHR43228:SF1">
    <property type="entry name" value="TWO-COMPONENT RESPONSE REGULATOR ARR22"/>
    <property type="match status" value="1"/>
</dbReference>
<accession>A0A0D2J637</accession>
<keyword evidence="1" id="KW-0597">Phosphoprotein</keyword>
<dbReference type="Gene3D" id="3.40.50.2300">
    <property type="match status" value="1"/>
</dbReference>
<dbReference type="InterPro" id="IPR052048">
    <property type="entry name" value="ST_Response_Regulator"/>
</dbReference>
<dbReference type="RefSeq" id="WP_044348618.1">
    <property type="nucleotide sequence ID" value="NZ_AZAC01000014.1"/>
</dbReference>
<dbReference type="PANTHER" id="PTHR43228">
    <property type="entry name" value="TWO-COMPONENT RESPONSE REGULATOR"/>
    <property type="match status" value="1"/>
</dbReference>
<reference evidence="3 4" key="1">
    <citation type="submission" date="2013-11" db="EMBL/GenBank/DDBJ databases">
        <title>Metagenomic analysis of a methanogenic consortium involved in long chain n-alkane degradation.</title>
        <authorList>
            <person name="Davidova I.A."/>
            <person name="Callaghan A.V."/>
            <person name="Wawrik B."/>
            <person name="Pruitt S."/>
            <person name="Marks C."/>
            <person name="Duncan K.E."/>
            <person name="Suflita J.M."/>
        </authorList>
    </citation>
    <scope>NUCLEOTIDE SEQUENCE [LARGE SCALE GENOMIC DNA]</scope>
    <source>
        <strain evidence="3 4">SPR</strain>
    </source>
</reference>
<dbReference type="InterPro" id="IPR001789">
    <property type="entry name" value="Sig_transdc_resp-reg_receiver"/>
</dbReference>
<dbReference type="InterPro" id="IPR011006">
    <property type="entry name" value="CheY-like_superfamily"/>
</dbReference>
<dbReference type="Pfam" id="PF00072">
    <property type="entry name" value="Response_reg"/>
    <property type="match status" value="1"/>
</dbReference>
<dbReference type="PROSITE" id="PS50110">
    <property type="entry name" value="RESPONSE_REGULATORY"/>
    <property type="match status" value="1"/>
</dbReference>
<keyword evidence="4" id="KW-1185">Reference proteome</keyword>
<evidence type="ECO:0000313" key="4">
    <source>
        <dbReference type="Proteomes" id="UP000032233"/>
    </source>
</evidence>